<protein>
    <submittedName>
        <fullName evidence="5">Pimeloyl-ACP methyl ester carboxylesterase</fullName>
    </submittedName>
</protein>
<dbReference type="InterPro" id="IPR000073">
    <property type="entry name" value="AB_hydrolase_1"/>
</dbReference>
<dbReference type="InterPro" id="IPR029058">
    <property type="entry name" value="AB_hydrolase_fold"/>
</dbReference>
<sequence>MVSARSGQALPDPIVPLMGGPGEEAISAAAYYSEQFASLLDKRDLVLIDQRGTGRSSALNCDMYRDEEAAENLQNFFPPSAVRRCARQHASADLSAYSYLRFADDLEYVRRKLGYGPMNLFAGSYGTRAAQIFLKTHPQSARTAYLGSVVPLDVVIPLPMAKALQDVFEKTFGACAADSECHAAFPNLRAEFNEVLTRLDKGVKVSVPGGAVETQLPRGRFVEWLRARLYRAETAAQVPWFIHQAYVGNWNPIVETILSDTSRRDSAESPVSFGLFFAIACSGDIAFLEEASVAPQSQGTFLGDYRVRQQEVACKEWPTVRLPANYRDPVRTSVPTLFVSGDTDPATPLWFTERVAPGFTERAEVVLRNRGHTEWSDCVGKLYEQFVRGGQARGIDGASCGALRRPPFRIR</sequence>
<reference evidence="5 6" key="1">
    <citation type="submission" date="2020-08" db="EMBL/GenBank/DDBJ databases">
        <title>Genomic Encyclopedia of Type Strains, Phase IV (KMG-IV): sequencing the most valuable type-strain genomes for metagenomic binning, comparative biology and taxonomic classification.</title>
        <authorList>
            <person name="Goeker M."/>
        </authorList>
    </citation>
    <scope>NUCLEOTIDE SEQUENCE [LARGE SCALE GENOMIC DNA]</scope>
    <source>
        <strain evidence="5 6">DSM 26723</strain>
    </source>
</reference>
<evidence type="ECO:0000313" key="5">
    <source>
        <dbReference type="EMBL" id="MBB6092467.1"/>
    </source>
</evidence>
<evidence type="ECO:0000256" key="2">
    <source>
        <dbReference type="ARBA" id="ARBA00022801"/>
    </source>
</evidence>
<evidence type="ECO:0000313" key="6">
    <source>
        <dbReference type="Proteomes" id="UP000588068"/>
    </source>
</evidence>
<dbReference type="InterPro" id="IPR002410">
    <property type="entry name" value="Peptidase_S33"/>
</dbReference>
<dbReference type="GO" id="GO:0016020">
    <property type="term" value="C:membrane"/>
    <property type="evidence" value="ECO:0007669"/>
    <property type="project" value="TreeGrafter"/>
</dbReference>
<dbReference type="AlphaFoldDB" id="A0A841HHM1"/>
<feature type="domain" description="Peptidase S33 tripeptidyl aminopeptidase-like C-terminal" evidence="4">
    <location>
        <begin position="303"/>
        <end position="394"/>
    </location>
</feature>
<dbReference type="GO" id="GO:0006508">
    <property type="term" value="P:proteolysis"/>
    <property type="evidence" value="ECO:0007669"/>
    <property type="project" value="InterPro"/>
</dbReference>
<dbReference type="GO" id="GO:0008233">
    <property type="term" value="F:peptidase activity"/>
    <property type="evidence" value="ECO:0007669"/>
    <property type="project" value="InterPro"/>
</dbReference>
<gene>
    <name evidence="5" type="ORF">HNQ60_001345</name>
</gene>
<dbReference type="PANTHER" id="PTHR43798:SF27">
    <property type="entry name" value="HYDROLASE ALPHA_BETA HYDROLASE FOLD FAMILY"/>
    <property type="match status" value="1"/>
</dbReference>
<evidence type="ECO:0000259" key="4">
    <source>
        <dbReference type="Pfam" id="PF08386"/>
    </source>
</evidence>
<feature type="domain" description="AB hydrolase-1" evidence="3">
    <location>
        <begin position="13"/>
        <end position="149"/>
    </location>
</feature>
<keyword evidence="6" id="KW-1185">Reference proteome</keyword>
<organism evidence="5 6">
    <name type="scientific">Povalibacter uvarum</name>
    <dbReference type="NCBI Taxonomy" id="732238"/>
    <lineage>
        <taxon>Bacteria</taxon>
        <taxon>Pseudomonadati</taxon>
        <taxon>Pseudomonadota</taxon>
        <taxon>Gammaproteobacteria</taxon>
        <taxon>Steroidobacterales</taxon>
        <taxon>Steroidobacteraceae</taxon>
        <taxon>Povalibacter</taxon>
    </lineage>
</organism>
<comment type="caution">
    <text evidence="5">The sequence shown here is derived from an EMBL/GenBank/DDBJ whole genome shotgun (WGS) entry which is preliminary data.</text>
</comment>
<dbReference type="EMBL" id="JACHHZ010000002">
    <property type="protein sequence ID" value="MBB6092467.1"/>
    <property type="molecule type" value="Genomic_DNA"/>
</dbReference>
<dbReference type="RefSeq" id="WP_184330264.1">
    <property type="nucleotide sequence ID" value="NZ_JACHHZ010000002.1"/>
</dbReference>
<dbReference type="InterPro" id="IPR050266">
    <property type="entry name" value="AB_hydrolase_sf"/>
</dbReference>
<evidence type="ECO:0000259" key="3">
    <source>
        <dbReference type="Pfam" id="PF00561"/>
    </source>
</evidence>
<comment type="similarity">
    <text evidence="1">Belongs to the peptidase S33 family.</text>
</comment>
<dbReference type="PANTHER" id="PTHR43798">
    <property type="entry name" value="MONOACYLGLYCEROL LIPASE"/>
    <property type="match status" value="1"/>
</dbReference>
<dbReference type="Pfam" id="PF00561">
    <property type="entry name" value="Abhydrolase_1"/>
    <property type="match status" value="1"/>
</dbReference>
<name>A0A841HHM1_9GAMM</name>
<dbReference type="Pfam" id="PF08386">
    <property type="entry name" value="Abhydrolase_4"/>
    <property type="match status" value="1"/>
</dbReference>
<proteinExistence type="inferred from homology"/>
<accession>A0A841HHM1</accession>
<dbReference type="InterPro" id="IPR013595">
    <property type="entry name" value="Pept_S33_TAP-like_C"/>
</dbReference>
<dbReference type="Proteomes" id="UP000588068">
    <property type="component" value="Unassembled WGS sequence"/>
</dbReference>
<keyword evidence="2" id="KW-0378">Hydrolase</keyword>
<dbReference type="PRINTS" id="PR00793">
    <property type="entry name" value="PROAMNOPTASE"/>
</dbReference>
<dbReference type="SUPFAM" id="SSF53474">
    <property type="entry name" value="alpha/beta-Hydrolases"/>
    <property type="match status" value="1"/>
</dbReference>
<dbReference type="Gene3D" id="3.40.50.1820">
    <property type="entry name" value="alpha/beta hydrolase"/>
    <property type="match status" value="1"/>
</dbReference>
<evidence type="ECO:0000256" key="1">
    <source>
        <dbReference type="ARBA" id="ARBA00010088"/>
    </source>
</evidence>